<dbReference type="Gene3D" id="3.40.50.300">
    <property type="entry name" value="P-loop containing nucleotide triphosphate hydrolases"/>
    <property type="match status" value="1"/>
</dbReference>
<organism evidence="8 9">
    <name type="scientific">Niallia endozanthoxylica</name>
    <dbReference type="NCBI Taxonomy" id="2036016"/>
    <lineage>
        <taxon>Bacteria</taxon>
        <taxon>Bacillati</taxon>
        <taxon>Bacillota</taxon>
        <taxon>Bacilli</taxon>
        <taxon>Bacillales</taxon>
        <taxon>Bacillaceae</taxon>
        <taxon>Niallia</taxon>
    </lineage>
</organism>
<dbReference type="GO" id="GO:0005524">
    <property type="term" value="F:ATP binding"/>
    <property type="evidence" value="ECO:0007669"/>
    <property type="project" value="UniProtKB-KW"/>
</dbReference>
<dbReference type="InterPro" id="IPR025662">
    <property type="entry name" value="Sigma_54_int_dom_ATP-bd_1"/>
</dbReference>
<dbReference type="InterPro" id="IPR025944">
    <property type="entry name" value="Sigma_54_int_dom_CS"/>
</dbReference>
<dbReference type="Gene3D" id="1.10.8.60">
    <property type="match status" value="1"/>
</dbReference>
<dbReference type="PROSITE" id="PS00676">
    <property type="entry name" value="SIGMA54_INTERACT_2"/>
    <property type="match status" value="1"/>
</dbReference>
<dbReference type="PRINTS" id="PR01590">
    <property type="entry name" value="HTHFIS"/>
</dbReference>
<comment type="caution">
    <text evidence="8">The sequence shown here is derived from an EMBL/GenBank/DDBJ whole genome shotgun (WGS) entry which is preliminary data.</text>
</comment>
<dbReference type="GO" id="GO:0006355">
    <property type="term" value="P:regulation of DNA-templated transcription"/>
    <property type="evidence" value="ECO:0007669"/>
    <property type="project" value="InterPro"/>
</dbReference>
<dbReference type="Pfam" id="PF00989">
    <property type="entry name" value="PAS"/>
    <property type="match status" value="1"/>
</dbReference>
<keyword evidence="5" id="KW-0804">Transcription</keyword>
<dbReference type="Pfam" id="PF25601">
    <property type="entry name" value="AAA_lid_14"/>
    <property type="match status" value="1"/>
</dbReference>
<feature type="domain" description="PAS" evidence="7">
    <location>
        <begin position="8"/>
        <end position="59"/>
    </location>
</feature>
<keyword evidence="3" id="KW-0805">Transcription regulation</keyword>
<evidence type="ECO:0000256" key="5">
    <source>
        <dbReference type="ARBA" id="ARBA00023163"/>
    </source>
</evidence>
<keyword evidence="4" id="KW-0238">DNA-binding</keyword>
<dbReference type="FunFam" id="3.40.50.300:FF:000006">
    <property type="entry name" value="DNA-binding transcriptional regulator NtrC"/>
    <property type="match status" value="1"/>
</dbReference>
<dbReference type="SMART" id="SM00382">
    <property type="entry name" value="AAA"/>
    <property type="match status" value="1"/>
</dbReference>
<dbReference type="NCBIfam" id="TIGR00229">
    <property type="entry name" value="sensory_box"/>
    <property type="match status" value="1"/>
</dbReference>
<evidence type="ECO:0000256" key="2">
    <source>
        <dbReference type="ARBA" id="ARBA00022840"/>
    </source>
</evidence>
<dbReference type="RefSeq" id="WP_150441236.1">
    <property type="nucleotide sequence ID" value="NZ_VYKL01000026.1"/>
</dbReference>
<accession>A0A5J5HQC8</accession>
<dbReference type="PROSITE" id="PS00675">
    <property type="entry name" value="SIGMA54_INTERACT_1"/>
    <property type="match status" value="1"/>
</dbReference>
<dbReference type="AlphaFoldDB" id="A0A5J5HQC8"/>
<keyword evidence="2" id="KW-0067">ATP-binding</keyword>
<dbReference type="InterPro" id="IPR003593">
    <property type="entry name" value="AAA+_ATPase"/>
</dbReference>
<dbReference type="InterPro" id="IPR013767">
    <property type="entry name" value="PAS_fold"/>
</dbReference>
<dbReference type="Gene3D" id="3.30.450.20">
    <property type="entry name" value="PAS domain"/>
    <property type="match status" value="1"/>
</dbReference>
<dbReference type="InterPro" id="IPR027417">
    <property type="entry name" value="P-loop_NTPase"/>
</dbReference>
<dbReference type="PANTHER" id="PTHR32071">
    <property type="entry name" value="TRANSCRIPTIONAL REGULATORY PROTEIN"/>
    <property type="match status" value="1"/>
</dbReference>
<dbReference type="EMBL" id="VYKL01000026">
    <property type="protein sequence ID" value="KAA9021709.1"/>
    <property type="molecule type" value="Genomic_DNA"/>
</dbReference>
<dbReference type="GO" id="GO:0043565">
    <property type="term" value="F:sequence-specific DNA binding"/>
    <property type="evidence" value="ECO:0007669"/>
    <property type="project" value="InterPro"/>
</dbReference>
<evidence type="ECO:0000256" key="1">
    <source>
        <dbReference type="ARBA" id="ARBA00022741"/>
    </source>
</evidence>
<dbReference type="PROSITE" id="PS00688">
    <property type="entry name" value="SIGMA54_INTERACT_3"/>
    <property type="match status" value="1"/>
</dbReference>
<protein>
    <submittedName>
        <fullName evidence="8">PAS domain S-box protein</fullName>
    </submittedName>
</protein>
<evidence type="ECO:0000256" key="4">
    <source>
        <dbReference type="ARBA" id="ARBA00023125"/>
    </source>
</evidence>
<gene>
    <name evidence="8" type="ORF">F4V44_17160</name>
</gene>
<evidence type="ECO:0000259" key="7">
    <source>
        <dbReference type="PROSITE" id="PS50112"/>
    </source>
</evidence>
<dbReference type="Proteomes" id="UP000326671">
    <property type="component" value="Unassembled WGS sequence"/>
</dbReference>
<keyword evidence="9" id="KW-1185">Reference proteome</keyword>
<dbReference type="CDD" id="cd00009">
    <property type="entry name" value="AAA"/>
    <property type="match status" value="1"/>
</dbReference>
<dbReference type="CDD" id="cd00130">
    <property type="entry name" value="PAS"/>
    <property type="match status" value="1"/>
</dbReference>
<keyword evidence="1" id="KW-0547">Nucleotide-binding</keyword>
<sequence>MKKENIISKEILSAILQGIDEGIHAVNLSGETIFYNEIAAAHDGLSVDEVIGKSILEVFPSLSRHSSTLLKVILTKEPIYNQQQSYVNLHGKKIETINTTLPIFIDDELVGAVEIAKDYSRLKRLSEKLLDLHQKIQQKDGRKIVSKSGASYRFTSLKSNNPEFIRIIDEGEKLAKSNSPILVYGESGTGKELFVHGVHQASFRYRGPFIVQNCAAIPEALLEGLLFGTSKGSYTGAIERPGLFELADGGTLFLDEIHAMPIELQAKLLRVLEDGIIRRVGSTKLHQVNVRVVAAMNISPNEALESRMLRPDLFYRLNVLMVRLPSLRERKEDIPFLTDYFITIQNDELQKNVTEVDQKVRNLFMSYSWPGNVRELKNAVEYMMNVCEGKVLTETELPMMLKQKNKDSLLGADINELSLRENLERYERNLIEKAMLRSEGNIQKAAKLLCIPRQTLQYKLKKKG</sequence>
<evidence type="ECO:0000259" key="6">
    <source>
        <dbReference type="PROSITE" id="PS50045"/>
    </source>
</evidence>
<dbReference type="OrthoDB" id="9771372at2"/>
<dbReference type="SUPFAM" id="SSF55785">
    <property type="entry name" value="PYP-like sensor domain (PAS domain)"/>
    <property type="match status" value="1"/>
</dbReference>
<proteinExistence type="predicted"/>
<dbReference type="InterPro" id="IPR035965">
    <property type="entry name" value="PAS-like_dom_sf"/>
</dbReference>
<dbReference type="InterPro" id="IPR002078">
    <property type="entry name" value="Sigma_54_int"/>
</dbReference>
<dbReference type="SMART" id="SM00091">
    <property type="entry name" value="PAS"/>
    <property type="match status" value="1"/>
</dbReference>
<evidence type="ECO:0000313" key="8">
    <source>
        <dbReference type="EMBL" id="KAA9021709.1"/>
    </source>
</evidence>
<dbReference type="InterPro" id="IPR058031">
    <property type="entry name" value="AAA_lid_NorR"/>
</dbReference>
<dbReference type="InterPro" id="IPR009057">
    <property type="entry name" value="Homeodomain-like_sf"/>
</dbReference>
<dbReference type="Gene3D" id="1.10.10.60">
    <property type="entry name" value="Homeodomain-like"/>
    <property type="match status" value="1"/>
</dbReference>
<evidence type="ECO:0000256" key="3">
    <source>
        <dbReference type="ARBA" id="ARBA00023015"/>
    </source>
</evidence>
<dbReference type="Pfam" id="PF00158">
    <property type="entry name" value="Sigma54_activat"/>
    <property type="match status" value="1"/>
</dbReference>
<evidence type="ECO:0000313" key="9">
    <source>
        <dbReference type="Proteomes" id="UP000326671"/>
    </source>
</evidence>
<dbReference type="InterPro" id="IPR002197">
    <property type="entry name" value="HTH_Fis"/>
</dbReference>
<feature type="domain" description="Sigma-54 factor interaction" evidence="6">
    <location>
        <begin position="157"/>
        <end position="385"/>
    </location>
</feature>
<dbReference type="InterPro" id="IPR025943">
    <property type="entry name" value="Sigma_54_int_dom_ATP-bd_2"/>
</dbReference>
<dbReference type="PROSITE" id="PS50045">
    <property type="entry name" value="SIGMA54_INTERACT_4"/>
    <property type="match status" value="1"/>
</dbReference>
<dbReference type="SUPFAM" id="SSF46689">
    <property type="entry name" value="Homeodomain-like"/>
    <property type="match status" value="1"/>
</dbReference>
<dbReference type="PROSITE" id="PS50112">
    <property type="entry name" value="PAS"/>
    <property type="match status" value="1"/>
</dbReference>
<dbReference type="Pfam" id="PF02954">
    <property type="entry name" value="HTH_8"/>
    <property type="match status" value="1"/>
</dbReference>
<dbReference type="SUPFAM" id="SSF52540">
    <property type="entry name" value="P-loop containing nucleoside triphosphate hydrolases"/>
    <property type="match status" value="1"/>
</dbReference>
<dbReference type="PANTHER" id="PTHR32071:SF74">
    <property type="entry name" value="TRANSCRIPTIONAL ACTIVATOR ROCR"/>
    <property type="match status" value="1"/>
</dbReference>
<dbReference type="InterPro" id="IPR000014">
    <property type="entry name" value="PAS"/>
</dbReference>
<reference evidence="8 9" key="1">
    <citation type="submission" date="2019-09" db="EMBL/GenBank/DDBJ databases">
        <title>Whole genome sequences of isolates from the Mars Exploration Rovers.</title>
        <authorList>
            <person name="Seuylemezian A."/>
            <person name="Vaishampayan P."/>
        </authorList>
    </citation>
    <scope>NUCLEOTIDE SEQUENCE [LARGE SCALE GENOMIC DNA]</scope>
    <source>
        <strain evidence="8 9">MER_TA_151</strain>
    </source>
</reference>
<name>A0A5J5HQC8_9BACI</name>